<protein>
    <submittedName>
        <fullName evidence="1">Uncharacterized protein</fullName>
    </submittedName>
</protein>
<accession>A0AAU7AWK8</accession>
<proteinExistence type="predicted"/>
<dbReference type="KEGG" id="parq:DSM112329_02860"/>
<organism evidence="1">
    <name type="scientific">Paraconexibacter sp. AEG42_29</name>
    <dbReference type="NCBI Taxonomy" id="2997339"/>
    <lineage>
        <taxon>Bacteria</taxon>
        <taxon>Bacillati</taxon>
        <taxon>Actinomycetota</taxon>
        <taxon>Thermoleophilia</taxon>
        <taxon>Solirubrobacterales</taxon>
        <taxon>Paraconexibacteraceae</taxon>
        <taxon>Paraconexibacter</taxon>
    </lineage>
</organism>
<dbReference type="EMBL" id="CP114014">
    <property type="protein sequence ID" value="XAY05999.1"/>
    <property type="molecule type" value="Genomic_DNA"/>
</dbReference>
<dbReference type="AlphaFoldDB" id="A0AAU7AWK8"/>
<dbReference type="RefSeq" id="WP_354697234.1">
    <property type="nucleotide sequence ID" value="NZ_CP114014.1"/>
</dbReference>
<gene>
    <name evidence="1" type="ORF">DSM112329_02860</name>
</gene>
<reference evidence="1" key="1">
    <citation type="submission" date="2022-12" db="EMBL/GenBank/DDBJ databases">
        <title>Paraconexibacter alkalitolerans sp. nov. and Baekduia alba sp. nov., isolated from soil and emended description of the genera Paraconexibacter (Chun et al., 2020) and Baekduia (An et al., 2020).</title>
        <authorList>
            <person name="Vieira S."/>
            <person name="Huber K.J."/>
            <person name="Geppert A."/>
            <person name="Wolf J."/>
            <person name="Neumann-Schaal M."/>
            <person name="Muesken M."/>
            <person name="Overmann J."/>
        </authorList>
    </citation>
    <scope>NUCLEOTIDE SEQUENCE</scope>
    <source>
        <strain evidence="1">AEG42_29</strain>
    </source>
</reference>
<evidence type="ECO:0000313" key="1">
    <source>
        <dbReference type="EMBL" id="XAY05999.1"/>
    </source>
</evidence>
<sequence>MLYENIVQRVGRERYERACLVAQAADASYGKEVDTREPWPDNLEEVPHEVSDLWFETGVAFDERLAAGLRALREMPCYATTMYMTAFFHEMTPGQQERLWDAYREALEASEPARACTVGYSLWVDYFEDASTSGQAFTQMTAPGGKRDVRIEPVLAIAGPAPWSEKRRLFQALIPEPRWHAPILRAISGSLFDAYGGVGDDVAEVLAQLSLHDAHPGLEQARAAAARSSARPSR</sequence>
<name>A0AAU7AWK8_9ACTN</name>